<accession>A0A4Y2E6V2</accession>
<organism evidence="1 2">
    <name type="scientific">Araneus ventricosus</name>
    <name type="common">Orbweaver spider</name>
    <name type="synonym">Epeira ventricosa</name>
    <dbReference type="NCBI Taxonomy" id="182803"/>
    <lineage>
        <taxon>Eukaryota</taxon>
        <taxon>Metazoa</taxon>
        <taxon>Ecdysozoa</taxon>
        <taxon>Arthropoda</taxon>
        <taxon>Chelicerata</taxon>
        <taxon>Arachnida</taxon>
        <taxon>Araneae</taxon>
        <taxon>Araneomorphae</taxon>
        <taxon>Entelegynae</taxon>
        <taxon>Araneoidea</taxon>
        <taxon>Araneidae</taxon>
        <taxon>Araneus</taxon>
    </lineage>
</organism>
<evidence type="ECO:0000313" key="2">
    <source>
        <dbReference type="Proteomes" id="UP000499080"/>
    </source>
</evidence>
<name>A0A4Y2E6V2_ARAVE</name>
<protein>
    <submittedName>
        <fullName evidence="1">Uncharacterized protein</fullName>
    </submittedName>
</protein>
<keyword evidence="2" id="KW-1185">Reference proteome</keyword>
<dbReference type="InterPro" id="IPR008042">
    <property type="entry name" value="Retrotrans_Pao"/>
</dbReference>
<dbReference type="EMBL" id="BGPR01091824">
    <property type="protein sequence ID" value="GBM24873.1"/>
    <property type="molecule type" value="Genomic_DNA"/>
</dbReference>
<reference evidence="1 2" key="1">
    <citation type="journal article" date="2019" name="Sci. Rep.">
        <title>Orb-weaving spider Araneus ventricosus genome elucidates the spidroin gene catalogue.</title>
        <authorList>
            <person name="Kono N."/>
            <person name="Nakamura H."/>
            <person name="Ohtoshi R."/>
            <person name="Moran D.A.P."/>
            <person name="Shinohara A."/>
            <person name="Yoshida Y."/>
            <person name="Fujiwara M."/>
            <person name="Mori M."/>
            <person name="Tomita M."/>
            <person name="Arakawa K."/>
        </authorList>
    </citation>
    <scope>NUCLEOTIDE SEQUENCE [LARGE SCALE GENOMIC DNA]</scope>
</reference>
<proteinExistence type="predicted"/>
<dbReference type="AlphaFoldDB" id="A0A4Y2E6V2"/>
<gene>
    <name evidence="1" type="ORF">AVEN_90605_1</name>
</gene>
<evidence type="ECO:0000313" key="1">
    <source>
        <dbReference type="EMBL" id="GBM24873.1"/>
    </source>
</evidence>
<sequence length="103" mass="11530">MALSSREVTRVDSWWRVPSPKLASAIQYGTTIMGAKLVGMVRAFEVQFVFSRTRVAPVKNLTLPHLELLVALIASRVAIYLKCLLRISACDIYCWTDSTISLN</sequence>
<dbReference type="Pfam" id="PF05380">
    <property type="entry name" value="Peptidase_A17"/>
    <property type="match status" value="1"/>
</dbReference>
<comment type="caution">
    <text evidence="1">The sequence shown here is derived from an EMBL/GenBank/DDBJ whole genome shotgun (WGS) entry which is preliminary data.</text>
</comment>
<dbReference type="Proteomes" id="UP000499080">
    <property type="component" value="Unassembled WGS sequence"/>
</dbReference>